<gene>
    <name evidence="6" type="ORF">SAMN05421872_10154</name>
</gene>
<dbReference type="Proteomes" id="UP000199034">
    <property type="component" value="Unassembled WGS sequence"/>
</dbReference>
<keyword evidence="7" id="KW-1185">Reference proteome</keyword>
<keyword evidence="3" id="KW-1133">Transmembrane helix</keyword>
<keyword evidence="4" id="KW-0472">Membrane</keyword>
<dbReference type="OrthoDB" id="3831542at2"/>
<dbReference type="GO" id="GO:0005886">
    <property type="term" value="C:plasma membrane"/>
    <property type="evidence" value="ECO:0007669"/>
    <property type="project" value="InterPro"/>
</dbReference>
<dbReference type="Pfam" id="PF06305">
    <property type="entry name" value="LapA_dom"/>
    <property type="match status" value="1"/>
</dbReference>
<evidence type="ECO:0000259" key="5">
    <source>
        <dbReference type="Pfam" id="PF06305"/>
    </source>
</evidence>
<evidence type="ECO:0000256" key="3">
    <source>
        <dbReference type="ARBA" id="ARBA00022989"/>
    </source>
</evidence>
<dbReference type="STRING" id="1045774.SAMN05421872_10154"/>
<dbReference type="AlphaFoldDB" id="A0A1G6I6P2"/>
<evidence type="ECO:0000256" key="2">
    <source>
        <dbReference type="ARBA" id="ARBA00022692"/>
    </source>
</evidence>
<dbReference type="InterPro" id="IPR010445">
    <property type="entry name" value="LapA_dom"/>
</dbReference>
<evidence type="ECO:0000256" key="1">
    <source>
        <dbReference type="ARBA" id="ARBA00022475"/>
    </source>
</evidence>
<organism evidence="6 7">
    <name type="scientific">Nocardioides lianchengensis</name>
    <dbReference type="NCBI Taxonomy" id="1045774"/>
    <lineage>
        <taxon>Bacteria</taxon>
        <taxon>Bacillati</taxon>
        <taxon>Actinomycetota</taxon>
        <taxon>Actinomycetes</taxon>
        <taxon>Propionibacteriales</taxon>
        <taxon>Nocardioidaceae</taxon>
        <taxon>Nocardioides</taxon>
    </lineage>
</organism>
<dbReference type="RefSeq" id="WP_090849587.1">
    <property type="nucleotide sequence ID" value="NZ_FMZM01000001.1"/>
</dbReference>
<evidence type="ECO:0000313" key="6">
    <source>
        <dbReference type="EMBL" id="SDC01426.1"/>
    </source>
</evidence>
<feature type="domain" description="Lipopolysaccharide assembly protein A" evidence="5">
    <location>
        <begin position="54"/>
        <end position="105"/>
    </location>
</feature>
<accession>A0A1G6I6P2</accession>
<protein>
    <submittedName>
        <fullName evidence="6">Uncharacterized integral membrane protein</fullName>
    </submittedName>
</protein>
<proteinExistence type="predicted"/>
<keyword evidence="1" id="KW-1003">Cell membrane</keyword>
<sequence>MSDTTDPVTGDTGSAPVTEAPRADPLRGSRTSGTWAALVVAAVVLILLVVFIVQNTQSVQVSYFGWEGTAPLAASLLVATAAGMLLAIIAGSLRMLQVRRRVRRDLKR</sequence>
<name>A0A1G6I6P2_9ACTN</name>
<keyword evidence="2" id="KW-0812">Transmembrane</keyword>
<evidence type="ECO:0000256" key="4">
    <source>
        <dbReference type="ARBA" id="ARBA00023136"/>
    </source>
</evidence>
<reference evidence="6 7" key="1">
    <citation type="submission" date="2016-10" db="EMBL/GenBank/DDBJ databases">
        <authorList>
            <person name="de Groot N.N."/>
        </authorList>
    </citation>
    <scope>NUCLEOTIDE SEQUENCE [LARGE SCALE GENOMIC DNA]</scope>
    <source>
        <strain evidence="6 7">CGMCC 4.6858</strain>
    </source>
</reference>
<evidence type="ECO:0000313" key="7">
    <source>
        <dbReference type="Proteomes" id="UP000199034"/>
    </source>
</evidence>
<dbReference type="EMBL" id="FMZM01000001">
    <property type="protein sequence ID" value="SDC01426.1"/>
    <property type="molecule type" value="Genomic_DNA"/>
</dbReference>